<evidence type="ECO:0000256" key="1">
    <source>
        <dbReference type="SAM" id="MobiDB-lite"/>
    </source>
</evidence>
<accession>A0ABN9YC31</accession>
<evidence type="ECO:0000313" key="2">
    <source>
        <dbReference type="EMBL" id="CAK0910318.1"/>
    </source>
</evidence>
<reference evidence="2" key="1">
    <citation type="submission" date="2023-10" db="EMBL/GenBank/DDBJ databases">
        <authorList>
            <person name="Chen Y."/>
            <person name="Shah S."/>
            <person name="Dougan E. K."/>
            <person name="Thang M."/>
            <person name="Chan C."/>
        </authorList>
    </citation>
    <scope>NUCLEOTIDE SEQUENCE [LARGE SCALE GENOMIC DNA]</scope>
</reference>
<proteinExistence type="predicted"/>
<dbReference type="Proteomes" id="UP001189429">
    <property type="component" value="Unassembled WGS sequence"/>
</dbReference>
<feature type="region of interest" description="Disordered" evidence="1">
    <location>
        <begin position="40"/>
        <end position="76"/>
    </location>
</feature>
<sequence length="224" mass="23820">PSGGLRRGCRPVGAGVVALEEAVVLPTSGHRLPYKLQRGGVRRGLPGRRPARDGVGRHRGPAAGRQAERLGRHGRRRVAGDRLRQCSGGARLEAARGDAALRGRAAGPAEARVHEAVGPRLRRVSAGEGQAALQKRTRYADSYPALVFACWTSRGALVVKAGFAAKFWSERTPGKGSGSSGIGTFWFLQRCSPGCILSVHASSAPPRFVPAVFPSRPPVFFMFL</sequence>
<organism evidence="2 3">
    <name type="scientific">Prorocentrum cordatum</name>
    <dbReference type="NCBI Taxonomy" id="2364126"/>
    <lineage>
        <taxon>Eukaryota</taxon>
        <taxon>Sar</taxon>
        <taxon>Alveolata</taxon>
        <taxon>Dinophyceae</taxon>
        <taxon>Prorocentrales</taxon>
        <taxon>Prorocentraceae</taxon>
        <taxon>Prorocentrum</taxon>
    </lineage>
</organism>
<evidence type="ECO:0000313" key="3">
    <source>
        <dbReference type="Proteomes" id="UP001189429"/>
    </source>
</evidence>
<name>A0ABN9YC31_9DINO</name>
<dbReference type="EMBL" id="CAUYUJ010022370">
    <property type="protein sequence ID" value="CAK0910318.1"/>
    <property type="molecule type" value="Genomic_DNA"/>
</dbReference>
<gene>
    <name evidence="2" type="ORF">PCOR1329_LOCUS84526</name>
</gene>
<comment type="caution">
    <text evidence="2">The sequence shown here is derived from an EMBL/GenBank/DDBJ whole genome shotgun (WGS) entry which is preliminary data.</text>
</comment>
<protein>
    <submittedName>
        <fullName evidence="2">Uncharacterized protein</fullName>
    </submittedName>
</protein>
<feature type="non-terminal residue" evidence="2">
    <location>
        <position position="1"/>
    </location>
</feature>
<keyword evidence="3" id="KW-1185">Reference proteome</keyword>